<comment type="cofactor">
    <cofactor evidence="1">
        <name>Mg(2+)</name>
        <dbReference type="ChEBI" id="CHEBI:18420"/>
    </cofactor>
</comment>
<dbReference type="Pfam" id="PF00293">
    <property type="entry name" value="NUDIX"/>
    <property type="match status" value="1"/>
</dbReference>
<evidence type="ECO:0000313" key="5">
    <source>
        <dbReference type="Proteomes" id="UP000295807"/>
    </source>
</evidence>
<dbReference type="InterPro" id="IPR020476">
    <property type="entry name" value="Nudix_hydrolase"/>
</dbReference>
<organism evidence="4 5">
    <name type="scientific">Anseongella ginsenosidimutans</name>
    <dbReference type="NCBI Taxonomy" id="496056"/>
    <lineage>
        <taxon>Bacteria</taxon>
        <taxon>Pseudomonadati</taxon>
        <taxon>Bacteroidota</taxon>
        <taxon>Sphingobacteriia</taxon>
        <taxon>Sphingobacteriales</taxon>
        <taxon>Sphingobacteriaceae</taxon>
        <taxon>Anseongella</taxon>
    </lineage>
</organism>
<dbReference type="OrthoDB" id="9816289at2"/>
<evidence type="ECO:0000259" key="3">
    <source>
        <dbReference type="PROSITE" id="PS51462"/>
    </source>
</evidence>
<reference evidence="4 5" key="1">
    <citation type="submission" date="2019-03" db="EMBL/GenBank/DDBJ databases">
        <title>Genomic Encyclopedia of Type Strains, Phase IV (KMG-IV): sequencing the most valuable type-strain genomes for metagenomic binning, comparative biology and taxonomic classification.</title>
        <authorList>
            <person name="Goeker M."/>
        </authorList>
    </citation>
    <scope>NUCLEOTIDE SEQUENCE [LARGE SCALE GENOMIC DNA]</scope>
    <source>
        <strain evidence="4 5">DSM 21100</strain>
    </source>
</reference>
<keyword evidence="5" id="KW-1185">Reference proteome</keyword>
<evidence type="ECO:0000256" key="1">
    <source>
        <dbReference type="ARBA" id="ARBA00001946"/>
    </source>
</evidence>
<dbReference type="GO" id="GO:0016787">
    <property type="term" value="F:hydrolase activity"/>
    <property type="evidence" value="ECO:0007669"/>
    <property type="project" value="UniProtKB-KW"/>
</dbReference>
<dbReference type="PANTHER" id="PTHR43046:SF14">
    <property type="entry name" value="MUTT_NUDIX FAMILY PROTEIN"/>
    <property type="match status" value="1"/>
</dbReference>
<proteinExistence type="predicted"/>
<dbReference type="PROSITE" id="PS51462">
    <property type="entry name" value="NUDIX"/>
    <property type="match status" value="1"/>
</dbReference>
<dbReference type="PRINTS" id="PR00502">
    <property type="entry name" value="NUDIXFAMILY"/>
</dbReference>
<dbReference type="PANTHER" id="PTHR43046">
    <property type="entry name" value="GDP-MANNOSE MANNOSYL HYDROLASE"/>
    <property type="match status" value="1"/>
</dbReference>
<feature type="domain" description="Nudix hydrolase" evidence="3">
    <location>
        <begin position="71"/>
        <end position="199"/>
    </location>
</feature>
<accession>A0A4R3KRR9</accession>
<evidence type="ECO:0000256" key="2">
    <source>
        <dbReference type="ARBA" id="ARBA00022801"/>
    </source>
</evidence>
<evidence type="ECO:0000313" key="4">
    <source>
        <dbReference type="EMBL" id="TCS87724.1"/>
    </source>
</evidence>
<protein>
    <submittedName>
        <fullName evidence="4">ADP-ribose pyrophosphatase YjhB (NUDIX family)</fullName>
    </submittedName>
</protein>
<sequence>MAQIYRIYVNDKRIIITSGLKKAYHPDCKKITEKKLYSVLAGMINGNDSANFVLLTASPDKIMEDLKKRLTYIEAGGGLVRNEQGQYLFIFRHGKWDLPKGKLEPGETPPEGSLREVEEECSITVKRITEPLTPTWHAYALNGNITLKQTFWYRMEAGDYRQMKPQLAEGITEVKWFSADELDEVRKNTYDLIREVIGDHLVEV</sequence>
<dbReference type="InterPro" id="IPR000086">
    <property type="entry name" value="NUDIX_hydrolase_dom"/>
</dbReference>
<name>A0A4R3KRR9_9SPHI</name>
<dbReference type="AlphaFoldDB" id="A0A4R3KRR9"/>
<dbReference type="SUPFAM" id="SSF55811">
    <property type="entry name" value="Nudix"/>
    <property type="match status" value="1"/>
</dbReference>
<gene>
    <name evidence="4" type="ORF">EDD80_10471</name>
</gene>
<dbReference type="Gene3D" id="3.90.79.10">
    <property type="entry name" value="Nucleoside Triphosphate Pyrophosphohydrolase"/>
    <property type="match status" value="1"/>
</dbReference>
<dbReference type="CDD" id="cd03673">
    <property type="entry name" value="NUDIX_Ap6A_hydrolase"/>
    <property type="match status" value="1"/>
</dbReference>
<comment type="caution">
    <text evidence="4">The sequence shown here is derived from an EMBL/GenBank/DDBJ whole genome shotgun (WGS) entry which is preliminary data.</text>
</comment>
<dbReference type="InterPro" id="IPR015797">
    <property type="entry name" value="NUDIX_hydrolase-like_dom_sf"/>
</dbReference>
<dbReference type="RefSeq" id="WP_132128815.1">
    <property type="nucleotide sequence ID" value="NZ_SMAD01000004.1"/>
</dbReference>
<keyword evidence="2" id="KW-0378">Hydrolase</keyword>
<dbReference type="Proteomes" id="UP000295807">
    <property type="component" value="Unassembled WGS sequence"/>
</dbReference>
<dbReference type="EMBL" id="SMAD01000004">
    <property type="protein sequence ID" value="TCS87724.1"/>
    <property type="molecule type" value="Genomic_DNA"/>
</dbReference>